<protein>
    <recommendedName>
        <fullName evidence="4">Transmembrane protein</fullName>
    </recommendedName>
</protein>
<feature type="transmembrane region" description="Helical" evidence="1">
    <location>
        <begin position="191"/>
        <end position="222"/>
    </location>
</feature>
<feature type="transmembrane region" description="Helical" evidence="1">
    <location>
        <begin position="44"/>
        <end position="67"/>
    </location>
</feature>
<sequence length="338" mass="37435">MMMYTNIKPLNNYNPPSLLKIYKLFSFVGVLRESQKLFLRNGKLMSSITILIILLSSILLVVNIFSIKPSITDLALKATFLPMTVPGSPDFADLLTSLKNDLRLVIGLEGIFILAFSFSSLFFATASILASGVTYCGKNLSVKELLSRGVKSLKRPFVTWFYIMLLHLGYCLFLIAFLVPLVLLFSPKFTLSAFSIIVLIAATLFQAYLAVVWNLALVVSVLEEKWGMEALGKAGQLIKGSKLCGFFLNIIFGVFSFSVIYGLKKIGNTAFSGSEIVIPLILLNSMSLIRLFSLMAYTVLYYKCKETHGEELEMQGGVEHQYTKVTAVTPLISSDEAC</sequence>
<feature type="transmembrane region" description="Helical" evidence="1">
    <location>
        <begin position="157"/>
        <end position="185"/>
    </location>
</feature>
<dbReference type="Proteomes" id="UP001457282">
    <property type="component" value="Unassembled WGS sequence"/>
</dbReference>
<proteinExistence type="predicted"/>
<keyword evidence="1" id="KW-0472">Membrane</keyword>
<dbReference type="EMBL" id="JBEDUW010000004">
    <property type="protein sequence ID" value="KAK9931960.1"/>
    <property type="molecule type" value="Genomic_DNA"/>
</dbReference>
<dbReference type="AlphaFoldDB" id="A0AAW1X6E4"/>
<gene>
    <name evidence="2" type="ORF">M0R45_019214</name>
</gene>
<comment type="caution">
    <text evidence="2">The sequence shown here is derived from an EMBL/GenBank/DDBJ whole genome shotgun (WGS) entry which is preliminary data.</text>
</comment>
<dbReference type="PANTHER" id="PTHR33133">
    <property type="entry name" value="OS08G0107100 PROTEIN-RELATED"/>
    <property type="match status" value="1"/>
</dbReference>
<feature type="transmembrane region" description="Helical" evidence="1">
    <location>
        <begin position="243"/>
        <end position="264"/>
    </location>
</feature>
<evidence type="ECO:0000313" key="2">
    <source>
        <dbReference type="EMBL" id="KAK9931960.1"/>
    </source>
</evidence>
<evidence type="ECO:0008006" key="4">
    <source>
        <dbReference type="Google" id="ProtNLM"/>
    </source>
</evidence>
<feature type="transmembrane region" description="Helical" evidence="1">
    <location>
        <begin position="276"/>
        <end position="302"/>
    </location>
</feature>
<dbReference type="PANTHER" id="PTHR33133:SF1">
    <property type="entry name" value="EXPRESSED PROTEIN-RELATED"/>
    <property type="match status" value="1"/>
</dbReference>
<keyword evidence="1" id="KW-1133">Transmembrane helix</keyword>
<keyword evidence="3" id="KW-1185">Reference proteome</keyword>
<evidence type="ECO:0000256" key="1">
    <source>
        <dbReference type="SAM" id="Phobius"/>
    </source>
</evidence>
<name>A0AAW1X6E4_RUBAR</name>
<feature type="transmembrane region" description="Helical" evidence="1">
    <location>
        <begin position="111"/>
        <end position="136"/>
    </location>
</feature>
<evidence type="ECO:0000313" key="3">
    <source>
        <dbReference type="Proteomes" id="UP001457282"/>
    </source>
</evidence>
<keyword evidence="1" id="KW-0812">Transmembrane</keyword>
<accession>A0AAW1X6E4</accession>
<reference evidence="2 3" key="1">
    <citation type="journal article" date="2023" name="G3 (Bethesda)">
        <title>A chromosome-length genome assembly and annotation of blackberry (Rubus argutus, cv. 'Hillquist').</title>
        <authorList>
            <person name="Bruna T."/>
            <person name="Aryal R."/>
            <person name="Dudchenko O."/>
            <person name="Sargent D.J."/>
            <person name="Mead D."/>
            <person name="Buti M."/>
            <person name="Cavallini A."/>
            <person name="Hytonen T."/>
            <person name="Andres J."/>
            <person name="Pham M."/>
            <person name="Weisz D."/>
            <person name="Mascagni F."/>
            <person name="Usai G."/>
            <person name="Natali L."/>
            <person name="Bassil N."/>
            <person name="Fernandez G.E."/>
            <person name="Lomsadze A."/>
            <person name="Armour M."/>
            <person name="Olukolu B."/>
            <person name="Poorten T."/>
            <person name="Britton C."/>
            <person name="Davik J."/>
            <person name="Ashrafi H."/>
            <person name="Aiden E.L."/>
            <person name="Borodovsky M."/>
            <person name="Worthington M."/>
        </authorList>
    </citation>
    <scope>NUCLEOTIDE SEQUENCE [LARGE SCALE GENOMIC DNA]</scope>
    <source>
        <strain evidence="2">PI 553951</strain>
    </source>
</reference>
<organism evidence="2 3">
    <name type="scientific">Rubus argutus</name>
    <name type="common">Southern blackberry</name>
    <dbReference type="NCBI Taxonomy" id="59490"/>
    <lineage>
        <taxon>Eukaryota</taxon>
        <taxon>Viridiplantae</taxon>
        <taxon>Streptophyta</taxon>
        <taxon>Embryophyta</taxon>
        <taxon>Tracheophyta</taxon>
        <taxon>Spermatophyta</taxon>
        <taxon>Magnoliopsida</taxon>
        <taxon>eudicotyledons</taxon>
        <taxon>Gunneridae</taxon>
        <taxon>Pentapetalae</taxon>
        <taxon>rosids</taxon>
        <taxon>fabids</taxon>
        <taxon>Rosales</taxon>
        <taxon>Rosaceae</taxon>
        <taxon>Rosoideae</taxon>
        <taxon>Rosoideae incertae sedis</taxon>
        <taxon>Rubus</taxon>
    </lineage>
</organism>